<feature type="transmembrane region" description="Helical" evidence="2">
    <location>
        <begin position="724"/>
        <end position="745"/>
    </location>
</feature>
<dbReference type="Pfam" id="PF13365">
    <property type="entry name" value="Trypsin_2"/>
    <property type="match status" value="1"/>
</dbReference>
<gene>
    <name evidence="3" type="ORF">FRZ03_15805</name>
</gene>
<dbReference type="InterPro" id="IPR009003">
    <property type="entry name" value="Peptidase_S1_PA"/>
</dbReference>
<feature type="non-terminal residue" evidence="3">
    <location>
        <position position="907"/>
    </location>
</feature>
<evidence type="ECO:0000256" key="2">
    <source>
        <dbReference type="SAM" id="Phobius"/>
    </source>
</evidence>
<feature type="region of interest" description="Disordered" evidence="1">
    <location>
        <begin position="166"/>
        <end position="185"/>
    </location>
</feature>
<dbReference type="SUPFAM" id="SSF50494">
    <property type="entry name" value="Trypsin-like serine proteases"/>
    <property type="match status" value="1"/>
</dbReference>
<evidence type="ECO:0000313" key="4">
    <source>
        <dbReference type="Proteomes" id="UP000320481"/>
    </source>
</evidence>
<protein>
    <recommendedName>
        <fullName evidence="5">NACHT domain-containing protein</fullName>
    </recommendedName>
</protein>
<dbReference type="EMBL" id="VOGW01000087">
    <property type="protein sequence ID" value="TWV46062.1"/>
    <property type="molecule type" value="Genomic_DNA"/>
</dbReference>
<feature type="transmembrane region" description="Helical" evidence="2">
    <location>
        <begin position="765"/>
        <end position="790"/>
    </location>
</feature>
<sequence length="907" mass="97725">MGGEPEPDGLDLRRVVQVVVTDGTGRLRLASGYRVTRDLVLTAAHAVDDATSILARFFTGDGEVWEEPGESVWANADVDIALLRITVDARRGGPLAACVPPVRFGRVAPMAEADCGALGFPWFKLRDSRSPAAGSSPGSHAATTYRDSHYARGRATATLREGTLEFSVQTPPGPHADSGRSPWEGMSGAPVWSGGRVIGVVTAHYGREGPGMLTASQVERWYRLLTGPQIEELAQLMGLPRRAGELDEVPVPTPASDGPAAEGELGKAARELADLVRTQWEDEEERRQVHDPSPLQVRFRQAADVRFDYWAHIRRVPLSADPGPLPLADELDQIGKVYRSIPSGRLVVLGIAGAGKTILTTRFVLGLLKEPARGDRVPVIFELGSWDPTAIHLRDWMAERLVRDYGFGGAAPDGRTLADALIKAGRILPVLDGFDEIALDLQPRALEELNLLGPMPLLLTSRTEEYTRAVERTDVLTAAAVVELELLTLSDLDDYLPGTSPPGPDGRSGWAPVLDELRQQPRTRGAENLAQALRTPLMVTMARTVYGHSGEPHPRELLNTENFPGPEDIQKHLLAAFLPAAYRPHARTTAGPHRTRPWNPDPGRAEHWFRYLAAHLTARRTRNLEWWQLGTIMSRFARVCVIGFLAALAFGVTTGVGNIPVDLVVTDNGLGFAVERGLVVAVLHGAVAGLGFGAVYVSAYRGDVTPSRVRIQIFGRRGVAHNRFLPRFMAGLVLGALAAGTLVLVDRGIVTRLGLSDGLEDASGPATFVFVLGFGLAIGLVLGLMAWLEVADAIDSAVSPAALLDSNRRNVLVHLLMWAIVFGTGATAVNVFIMGPLLGVGAGLVFGLEAAFAGGLGYGLSLTAWGQWVALARIWLPLTGRLPWRLITFLDDACERGVLRQAGAVYQ</sequence>
<keyword evidence="2" id="KW-1133">Transmembrane helix</keyword>
<feature type="transmembrane region" description="Helical" evidence="2">
    <location>
        <begin position="811"/>
        <end position="835"/>
    </location>
</feature>
<dbReference type="InterPro" id="IPR027417">
    <property type="entry name" value="P-loop_NTPase"/>
</dbReference>
<evidence type="ECO:0000313" key="3">
    <source>
        <dbReference type="EMBL" id="TWV46062.1"/>
    </source>
</evidence>
<feature type="transmembrane region" description="Helical" evidence="2">
    <location>
        <begin position="636"/>
        <end position="657"/>
    </location>
</feature>
<dbReference type="RefSeq" id="WP_146465775.1">
    <property type="nucleotide sequence ID" value="NZ_VOGW01000087.1"/>
</dbReference>
<keyword evidence="2" id="KW-0472">Membrane</keyword>
<comment type="caution">
    <text evidence="3">The sequence shown here is derived from an EMBL/GenBank/DDBJ whole genome shotgun (WGS) entry which is preliminary data.</text>
</comment>
<feature type="transmembrane region" description="Helical" evidence="2">
    <location>
        <begin position="346"/>
        <end position="368"/>
    </location>
</feature>
<name>A0A5C6JTC1_9ACTN</name>
<proteinExistence type="predicted"/>
<accession>A0A5C6JTC1</accession>
<feature type="transmembrane region" description="Helical" evidence="2">
    <location>
        <begin position="677"/>
        <end position="700"/>
    </location>
</feature>
<evidence type="ECO:0008006" key="5">
    <source>
        <dbReference type="Google" id="ProtNLM"/>
    </source>
</evidence>
<keyword evidence="4" id="KW-1185">Reference proteome</keyword>
<keyword evidence="2" id="KW-0812">Transmembrane</keyword>
<organism evidence="3 4">
    <name type="scientific">Streptomyces misionensis</name>
    <dbReference type="NCBI Taxonomy" id="67331"/>
    <lineage>
        <taxon>Bacteria</taxon>
        <taxon>Bacillati</taxon>
        <taxon>Actinomycetota</taxon>
        <taxon>Actinomycetes</taxon>
        <taxon>Kitasatosporales</taxon>
        <taxon>Streptomycetaceae</taxon>
        <taxon>Streptomyces</taxon>
    </lineage>
</organism>
<dbReference type="Gene3D" id="2.40.10.120">
    <property type="match status" value="1"/>
</dbReference>
<evidence type="ECO:0000256" key="1">
    <source>
        <dbReference type="SAM" id="MobiDB-lite"/>
    </source>
</evidence>
<dbReference type="AlphaFoldDB" id="A0A5C6JTC1"/>
<dbReference type="Gene3D" id="3.40.50.300">
    <property type="entry name" value="P-loop containing nucleotide triphosphate hydrolases"/>
    <property type="match status" value="1"/>
</dbReference>
<dbReference type="Proteomes" id="UP000320481">
    <property type="component" value="Unassembled WGS sequence"/>
</dbReference>
<reference evidence="3" key="1">
    <citation type="journal article" date="2019" name="Microbiol. Resour. Announc.">
        <title>Draft Genomic Sequences of Streptomyces misionensis and Streptomyces albidoflavus, bacteria applied for phytopathogen biocontrol.</title>
        <authorList>
            <person name="Pylro V."/>
            <person name="Dias A."/>
            <person name="Andreote F."/>
            <person name="Varani A."/>
            <person name="Andreote C."/>
            <person name="Bernardo E."/>
            <person name="Martins T."/>
        </authorList>
    </citation>
    <scope>NUCLEOTIDE SEQUENCE [LARGE SCALE GENOMIC DNA]</scope>
    <source>
        <strain evidence="3">66</strain>
    </source>
</reference>